<dbReference type="GO" id="GO:0015562">
    <property type="term" value="F:efflux transmembrane transporter activity"/>
    <property type="evidence" value="ECO:0007669"/>
    <property type="project" value="TreeGrafter"/>
</dbReference>
<name>A0A848F6M1_9BURK</name>
<dbReference type="RefSeq" id="WP_169159114.1">
    <property type="nucleotide sequence ID" value="NZ_JABBFW010000002.1"/>
</dbReference>
<feature type="domain" description="Multidrug resistance protein MdtA-like C-terminal permuted SH3" evidence="11">
    <location>
        <begin position="310"/>
        <end position="368"/>
    </location>
</feature>
<dbReference type="InterPro" id="IPR058627">
    <property type="entry name" value="MdtA-like_C"/>
</dbReference>
<dbReference type="Gene3D" id="2.40.420.20">
    <property type="match status" value="1"/>
</dbReference>
<sequence>MSKPRAAALAAVLVVAGLAGAWWFNSSRREAPAGAQVAAAGAPASAASAPAVSITSVAAQQRDVPVQLQAPGTVTALRSVEVKPQIASVVSQVHVREGQNVKRGELLFTLDARTEEANVARAQAQLLRDQASAADAQRQLARSLELLEKGFVSQGAVDTARAQAEAQAALVAADRAALEASRVALSYSRIAAPGDGRIGAISVYPGSSVSPTGAALLTLTQIDPIAVSFNLPQRELPALLQLLGSGGGQVQAVLPEGRKPLAGRLDFVDNAVDLASGTVRVKAVFDNPQRALWPGAFVDVSLTVRTLQGVVVVPQAALIQSPRGPTLFVVEADNKAAQRQVQVLHSAGTEAVVEGVRPGERVVVEGKQNLRPGASVAERSGGAAAGSGGAGGQGGQPGGGAGQGGGNGAGSGGGAGSGAGPGNGSGAAAPGQGVTVATAASKE</sequence>
<evidence type="ECO:0000256" key="4">
    <source>
        <dbReference type="ARBA" id="ARBA00022475"/>
    </source>
</evidence>
<evidence type="ECO:0000256" key="6">
    <source>
        <dbReference type="ARBA" id="ARBA00023136"/>
    </source>
</evidence>
<dbReference type="Gene3D" id="1.10.287.470">
    <property type="entry name" value="Helix hairpin bin"/>
    <property type="match status" value="1"/>
</dbReference>
<comment type="caution">
    <text evidence="12">The sequence shown here is derived from an EMBL/GenBank/DDBJ whole genome shotgun (WGS) entry which is preliminary data.</text>
</comment>
<dbReference type="Gene3D" id="2.40.30.170">
    <property type="match status" value="1"/>
</dbReference>
<feature type="domain" description="Multidrug resistance protein MdtA-like barrel-sandwich hybrid" evidence="9">
    <location>
        <begin position="78"/>
        <end position="214"/>
    </location>
</feature>
<evidence type="ECO:0000256" key="2">
    <source>
        <dbReference type="ARBA" id="ARBA00009477"/>
    </source>
</evidence>
<evidence type="ECO:0000256" key="3">
    <source>
        <dbReference type="ARBA" id="ARBA00022448"/>
    </source>
</evidence>
<evidence type="ECO:0000256" key="7">
    <source>
        <dbReference type="SAM" id="MobiDB-lite"/>
    </source>
</evidence>
<comment type="subcellular location">
    <subcellularLocation>
        <location evidence="1">Cell membrane</location>
    </subcellularLocation>
</comment>
<dbReference type="Pfam" id="PF25967">
    <property type="entry name" value="RND-MFP_C"/>
    <property type="match status" value="1"/>
</dbReference>
<dbReference type="AlphaFoldDB" id="A0A848F6M1"/>
<feature type="compositionally biased region" description="Gly residues" evidence="7">
    <location>
        <begin position="383"/>
        <end position="425"/>
    </location>
</feature>
<dbReference type="InterPro" id="IPR058624">
    <property type="entry name" value="MdtA-like_HH"/>
</dbReference>
<keyword evidence="4" id="KW-1003">Cell membrane</keyword>
<evidence type="ECO:0000256" key="5">
    <source>
        <dbReference type="ARBA" id="ARBA00022519"/>
    </source>
</evidence>
<dbReference type="InterPro" id="IPR006143">
    <property type="entry name" value="RND_pump_MFP"/>
</dbReference>
<proteinExistence type="inferred from homology"/>
<keyword evidence="6" id="KW-0472">Membrane</keyword>
<feature type="domain" description="Multidrug resistance protein MdtA-like beta-barrel" evidence="10">
    <location>
        <begin position="224"/>
        <end position="304"/>
    </location>
</feature>
<dbReference type="Pfam" id="PF25876">
    <property type="entry name" value="HH_MFP_RND"/>
    <property type="match status" value="1"/>
</dbReference>
<feature type="domain" description="Multidrug resistance protein MdtA-like alpha-helical hairpin" evidence="8">
    <location>
        <begin position="120"/>
        <end position="188"/>
    </location>
</feature>
<keyword evidence="3" id="KW-0813">Transport</keyword>
<dbReference type="Proteomes" id="UP000574067">
    <property type="component" value="Unassembled WGS sequence"/>
</dbReference>
<feature type="region of interest" description="Disordered" evidence="7">
    <location>
        <begin position="366"/>
        <end position="443"/>
    </location>
</feature>
<dbReference type="PANTHER" id="PTHR30469:SF36">
    <property type="entry name" value="BLL3903 PROTEIN"/>
    <property type="match status" value="1"/>
</dbReference>
<gene>
    <name evidence="12" type="ORF">HHL10_04340</name>
</gene>
<evidence type="ECO:0000313" key="13">
    <source>
        <dbReference type="Proteomes" id="UP000574067"/>
    </source>
</evidence>
<dbReference type="PANTHER" id="PTHR30469">
    <property type="entry name" value="MULTIDRUG RESISTANCE PROTEIN MDTA"/>
    <property type="match status" value="1"/>
</dbReference>
<keyword evidence="5" id="KW-0997">Cell inner membrane</keyword>
<evidence type="ECO:0000259" key="10">
    <source>
        <dbReference type="Pfam" id="PF25944"/>
    </source>
</evidence>
<evidence type="ECO:0000259" key="8">
    <source>
        <dbReference type="Pfam" id="PF25876"/>
    </source>
</evidence>
<dbReference type="NCBIfam" id="TIGR01730">
    <property type="entry name" value="RND_mfp"/>
    <property type="match status" value="1"/>
</dbReference>
<dbReference type="InterPro" id="IPR058625">
    <property type="entry name" value="MdtA-like_BSH"/>
</dbReference>
<accession>A0A848F6M1</accession>
<dbReference type="GO" id="GO:1990281">
    <property type="term" value="C:efflux pump complex"/>
    <property type="evidence" value="ECO:0007669"/>
    <property type="project" value="TreeGrafter"/>
</dbReference>
<evidence type="ECO:0000259" key="9">
    <source>
        <dbReference type="Pfam" id="PF25917"/>
    </source>
</evidence>
<dbReference type="Pfam" id="PF25917">
    <property type="entry name" value="BSH_RND"/>
    <property type="match status" value="1"/>
</dbReference>
<evidence type="ECO:0000256" key="1">
    <source>
        <dbReference type="ARBA" id="ARBA00004236"/>
    </source>
</evidence>
<comment type="similarity">
    <text evidence="2">Belongs to the membrane fusion protein (MFP) (TC 8.A.1) family.</text>
</comment>
<dbReference type="Pfam" id="PF25944">
    <property type="entry name" value="Beta-barrel_RND"/>
    <property type="match status" value="1"/>
</dbReference>
<evidence type="ECO:0000313" key="12">
    <source>
        <dbReference type="EMBL" id="NML14209.1"/>
    </source>
</evidence>
<protein>
    <submittedName>
        <fullName evidence="12">Efflux RND transporter periplasmic adaptor subunit</fullName>
    </submittedName>
</protein>
<organism evidence="12 13">
    <name type="scientific">Azohydromonas caseinilytica</name>
    <dbReference type="NCBI Taxonomy" id="2728836"/>
    <lineage>
        <taxon>Bacteria</taxon>
        <taxon>Pseudomonadati</taxon>
        <taxon>Pseudomonadota</taxon>
        <taxon>Betaproteobacteria</taxon>
        <taxon>Burkholderiales</taxon>
        <taxon>Sphaerotilaceae</taxon>
        <taxon>Azohydromonas</taxon>
    </lineage>
</organism>
<dbReference type="EMBL" id="JABBFW010000002">
    <property type="protein sequence ID" value="NML14209.1"/>
    <property type="molecule type" value="Genomic_DNA"/>
</dbReference>
<dbReference type="Gene3D" id="2.40.50.100">
    <property type="match status" value="1"/>
</dbReference>
<dbReference type="PRINTS" id="PR01490">
    <property type="entry name" value="RTXTOXIND"/>
</dbReference>
<dbReference type="InterPro" id="IPR058626">
    <property type="entry name" value="MdtA-like_b-barrel"/>
</dbReference>
<dbReference type="SUPFAM" id="SSF111369">
    <property type="entry name" value="HlyD-like secretion proteins"/>
    <property type="match status" value="1"/>
</dbReference>
<evidence type="ECO:0000259" key="11">
    <source>
        <dbReference type="Pfam" id="PF25967"/>
    </source>
</evidence>
<keyword evidence="13" id="KW-1185">Reference proteome</keyword>
<reference evidence="12 13" key="1">
    <citation type="submission" date="2020-04" db="EMBL/GenBank/DDBJ databases">
        <title>Azohydromonas sp. isolated from soil.</title>
        <authorList>
            <person name="Dahal R.H."/>
        </authorList>
    </citation>
    <scope>NUCLEOTIDE SEQUENCE [LARGE SCALE GENOMIC DNA]</scope>
    <source>
        <strain evidence="12 13">G-1-1-14</strain>
    </source>
</reference>